<evidence type="ECO:0000256" key="1">
    <source>
        <dbReference type="ARBA" id="ARBA00022490"/>
    </source>
</evidence>
<feature type="region of interest" description="Domain I" evidence="6">
    <location>
        <begin position="1"/>
        <end position="64"/>
    </location>
</feature>
<dbReference type="Gene3D" id="1.10.150.20">
    <property type="entry name" value="5' to 3' exonuclease, C-terminal subdomain"/>
    <property type="match status" value="1"/>
</dbReference>
<keyword evidence="4 6" id="KW-0233">DNA recombination</keyword>
<dbReference type="RefSeq" id="WP_130608656.1">
    <property type="nucleotide sequence ID" value="NZ_AP019368.1"/>
</dbReference>
<comment type="subunit">
    <text evidence="6">Homotetramer. Forms an RuvA(8)-RuvB(12)-Holliday junction (HJ) complex. HJ DNA is sandwiched between 2 RuvA tetramers; dsDNA enters through RuvA and exits via RuvB. An RuvB hexamer assembles on each DNA strand where it exits the tetramer. Each RuvB hexamer is contacted by two RuvA subunits (via domain III) on 2 adjacent RuvB subunits; this complex drives branch migration. In the full resolvosome a probable DNA-RuvA(4)-RuvB(12)-RuvC(2) complex forms which resolves the HJ.</text>
</comment>
<dbReference type="Gene3D" id="2.40.50.140">
    <property type="entry name" value="Nucleic acid-binding proteins"/>
    <property type="match status" value="1"/>
</dbReference>
<dbReference type="InterPro" id="IPR003583">
    <property type="entry name" value="Hlx-hairpin-Hlx_DNA-bd_motif"/>
</dbReference>
<evidence type="ECO:0000313" key="8">
    <source>
        <dbReference type="EMBL" id="BBH53230.1"/>
    </source>
</evidence>
<dbReference type="GO" id="GO:0009379">
    <property type="term" value="C:Holliday junction helicase complex"/>
    <property type="evidence" value="ECO:0007669"/>
    <property type="project" value="InterPro"/>
</dbReference>
<dbReference type="SUPFAM" id="SSF50249">
    <property type="entry name" value="Nucleic acid-binding proteins"/>
    <property type="match status" value="1"/>
</dbReference>
<evidence type="ECO:0000256" key="3">
    <source>
        <dbReference type="ARBA" id="ARBA00023125"/>
    </source>
</evidence>
<feature type="domain" description="Helix-hairpin-helix DNA-binding motif class 1" evidence="7">
    <location>
        <begin position="108"/>
        <end position="127"/>
    </location>
</feature>
<dbReference type="AlphaFoldDB" id="A0A4P2VMU3"/>
<accession>A0A4P2VMU3</accession>
<dbReference type="OrthoDB" id="5293449at2"/>
<comment type="domain">
    <text evidence="6">Has three domains with a flexible linker between the domains II and III and assumes an 'L' shape. Domain III is highly mobile and contacts RuvB.</text>
</comment>
<dbReference type="InterPro" id="IPR013849">
    <property type="entry name" value="DNA_helicase_Holl-junc_RuvA_I"/>
</dbReference>
<evidence type="ECO:0000259" key="7">
    <source>
        <dbReference type="SMART" id="SM00278"/>
    </source>
</evidence>
<comment type="subcellular location">
    <subcellularLocation>
        <location evidence="6">Cytoplasm</location>
    </subcellularLocation>
</comment>
<keyword evidence="9" id="KW-1185">Reference proteome</keyword>
<evidence type="ECO:0000256" key="4">
    <source>
        <dbReference type="ARBA" id="ARBA00023172"/>
    </source>
</evidence>
<dbReference type="Proteomes" id="UP000291236">
    <property type="component" value="Chromosome"/>
</dbReference>
<dbReference type="GO" id="GO:0009378">
    <property type="term" value="F:four-way junction helicase activity"/>
    <property type="evidence" value="ECO:0007669"/>
    <property type="project" value="InterPro"/>
</dbReference>
<comment type="function">
    <text evidence="6">The RuvA-RuvB-RuvC complex processes Holliday junction (HJ) DNA during genetic recombination and DNA repair, while the RuvA-RuvB complex plays an important role in the rescue of blocked DNA replication forks via replication fork reversal (RFR). RuvA specifically binds to HJ cruciform DNA, conferring on it an open structure. The RuvB hexamer acts as an ATP-dependent pump, pulling dsDNA into and through the RuvAB complex. HJ branch migration allows RuvC to scan DNA until it finds its consensus sequence, where it cleaves and resolves the cruciform DNA.</text>
</comment>
<dbReference type="CDD" id="cd14332">
    <property type="entry name" value="UBA_RuvA_C"/>
    <property type="match status" value="1"/>
</dbReference>
<dbReference type="NCBIfam" id="TIGR00084">
    <property type="entry name" value="ruvA"/>
    <property type="match status" value="1"/>
</dbReference>
<dbReference type="SMART" id="SM00278">
    <property type="entry name" value="HhH1"/>
    <property type="match status" value="2"/>
</dbReference>
<name>A0A4P2VMU3_FLUSA</name>
<dbReference type="KEGG" id="sbf:JCM31447_16730"/>
<dbReference type="GO" id="GO:0006281">
    <property type="term" value="P:DNA repair"/>
    <property type="evidence" value="ECO:0007669"/>
    <property type="project" value="UniProtKB-UniRule"/>
</dbReference>
<dbReference type="InterPro" id="IPR010994">
    <property type="entry name" value="RuvA_2-like"/>
</dbReference>
<evidence type="ECO:0000256" key="2">
    <source>
        <dbReference type="ARBA" id="ARBA00022763"/>
    </source>
</evidence>
<dbReference type="GO" id="GO:0006310">
    <property type="term" value="P:DNA recombination"/>
    <property type="evidence" value="ECO:0007669"/>
    <property type="project" value="UniProtKB-UniRule"/>
</dbReference>
<gene>
    <name evidence="6" type="primary">ruvA</name>
    <name evidence="8" type="ORF">JCM31447_16730</name>
</gene>
<dbReference type="GO" id="GO:0005737">
    <property type="term" value="C:cytoplasm"/>
    <property type="evidence" value="ECO:0007669"/>
    <property type="project" value="UniProtKB-SubCell"/>
</dbReference>
<keyword evidence="2 6" id="KW-0227">DNA damage</keyword>
<dbReference type="HAMAP" id="MF_00031">
    <property type="entry name" value="DNA_HJ_migration_RuvA"/>
    <property type="match status" value="1"/>
</dbReference>
<evidence type="ECO:0000256" key="5">
    <source>
        <dbReference type="ARBA" id="ARBA00023204"/>
    </source>
</evidence>
<proteinExistence type="inferred from homology"/>
<dbReference type="Pfam" id="PF14520">
    <property type="entry name" value="HHH_5"/>
    <property type="match status" value="1"/>
</dbReference>
<dbReference type="Pfam" id="PF01330">
    <property type="entry name" value="RuvA_N"/>
    <property type="match status" value="1"/>
</dbReference>
<evidence type="ECO:0000256" key="6">
    <source>
        <dbReference type="HAMAP-Rule" id="MF_00031"/>
    </source>
</evidence>
<reference evidence="8 9" key="1">
    <citation type="submission" date="2018-12" db="EMBL/GenBank/DDBJ databases">
        <title>Rubrispira sanarue gen. nov., sp., nov., a member of the order Silvanigrellales, isolated from a brackish lake in Hamamatsu Japan.</title>
        <authorList>
            <person name="Maejima Y."/>
            <person name="Iino T."/>
            <person name="Muraguchi Y."/>
            <person name="Fukuda K."/>
            <person name="Nojiri H."/>
            <person name="Ohkuma M."/>
            <person name="Moriuchi R."/>
            <person name="Dohra H."/>
            <person name="Kimbara K."/>
            <person name="Shintani M."/>
        </authorList>
    </citation>
    <scope>NUCLEOTIDE SEQUENCE [LARGE SCALE GENOMIC DNA]</scope>
    <source>
        <strain evidence="8 9">RF1110005</strain>
    </source>
</reference>
<dbReference type="EMBL" id="AP019368">
    <property type="protein sequence ID" value="BBH53230.1"/>
    <property type="molecule type" value="Genomic_DNA"/>
</dbReference>
<keyword evidence="1 6" id="KW-0963">Cytoplasm</keyword>
<organism evidence="8 9">
    <name type="scientific">Fluviispira sanaruensis</name>
    <dbReference type="NCBI Taxonomy" id="2493639"/>
    <lineage>
        <taxon>Bacteria</taxon>
        <taxon>Pseudomonadati</taxon>
        <taxon>Bdellovibrionota</taxon>
        <taxon>Oligoflexia</taxon>
        <taxon>Silvanigrellales</taxon>
        <taxon>Silvanigrellaceae</taxon>
        <taxon>Fluviispira</taxon>
    </lineage>
</organism>
<dbReference type="InterPro" id="IPR012340">
    <property type="entry name" value="NA-bd_OB-fold"/>
</dbReference>
<comment type="caution">
    <text evidence="6">Lacks conserved residue(s) required for the propagation of feature annotation.</text>
</comment>
<comment type="similarity">
    <text evidence="6">Belongs to the RuvA family.</text>
</comment>
<evidence type="ECO:0000313" key="9">
    <source>
        <dbReference type="Proteomes" id="UP000291236"/>
    </source>
</evidence>
<dbReference type="InterPro" id="IPR000085">
    <property type="entry name" value="RuvA"/>
</dbReference>
<feature type="region of interest" description="Domain III" evidence="6">
    <location>
        <begin position="173"/>
        <end position="233"/>
    </location>
</feature>
<dbReference type="InterPro" id="IPR011114">
    <property type="entry name" value="RuvA_C"/>
</dbReference>
<keyword evidence="5 6" id="KW-0234">DNA repair</keyword>
<keyword evidence="3 6" id="KW-0238">DNA-binding</keyword>
<sequence length="233" mass="25910">MIGSLRGILINKNPESILLDVNGVGYELEVPASTLCLLPPSNQETYIYVLTHVREDAIRLFGFITQFDKKVFQELISVSGVGPKAALALLGSMDGHDLCEIINCGQIAKLTATPGIGPKTAERLILELKTKVQKLLARHKDDVEIQKSIITKNIAGSIVTENKITQKIEQKIIRRQIVEDLKSGLTNLGYKDKQFTEVVNSFEQRMQLGEEITLEVALKEALCKLSERILQKN</sequence>
<dbReference type="SUPFAM" id="SSF47781">
    <property type="entry name" value="RuvA domain 2-like"/>
    <property type="match status" value="1"/>
</dbReference>
<protein>
    <recommendedName>
        <fullName evidence="6">Holliday junction branch migration complex subunit RuvA</fullName>
    </recommendedName>
</protein>
<dbReference type="GO" id="GO:0048476">
    <property type="term" value="C:Holliday junction resolvase complex"/>
    <property type="evidence" value="ECO:0007669"/>
    <property type="project" value="UniProtKB-UniRule"/>
</dbReference>
<feature type="domain" description="Helix-hairpin-helix DNA-binding motif class 1" evidence="7">
    <location>
        <begin position="73"/>
        <end position="92"/>
    </location>
</feature>
<dbReference type="GO" id="GO:0000400">
    <property type="term" value="F:four-way junction DNA binding"/>
    <property type="evidence" value="ECO:0007669"/>
    <property type="project" value="UniProtKB-UniRule"/>
</dbReference>
<dbReference type="GO" id="GO:0005524">
    <property type="term" value="F:ATP binding"/>
    <property type="evidence" value="ECO:0007669"/>
    <property type="project" value="InterPro"/>
</dbReference>